<proteinExistence type="predicted"/>
<reference evidence="1" key="1">
    <citation type="submission" date="2022-07" db="EMBL/GenBank/DDBJ databases">
        <title>Phylogenomic reconstructions and comparative analyses of Kickxellomycotina fungi.</title>
        <authorList>
            <person name="Reynolds N.K."/>
            <person name="Stajich J.E."/>
            <person name="Barry K."/>
            <person name="Grigoriev I.V."/>
            <person name="Crous P."/>
            <person name="Smith M.E."/>
        </authorList>
    </citation>
    <scope>NUCLEOTIDE SEQUENCE</scope>
    <source>
        <strain evidence="1">CBS 109366</strain>
    </source>
</reference>
<evidence type="ECO:0000313" key="1">
    <source>
        <dbReference type="EMBL" id="KAJ2766562.1"/>
    </source>
</evidence>
<evidence type="ECO:0000313" key="2">
    <source>
        <dbReference type="Proteomes" id="UP001140234"/>
    </source>
</evidence>
<gene>
    <name evidence="1" type="ORF">IWQ57_004309</name>
</gene>
<feature type="non-terminal residue" evidence="1">
    <location>
        <position position="298"/>
    </location>
</feature>
<accession>A0ACC1JSE7</accession>
<comment type="caution">
    <text evidence="1">The sequence shown here is derived from an EMBL/GenBank/DDBJ whole genome shotgun (WGS) entry which is preliminary data.</text>
</comment>
<sequence length="298" mass="32085">MDDTPARGRRGTPQITVSATVQVPHQAKMSAADAGDGAGGSVPVPTSRTTAHFETGPRLAAGRIVAAPAGWDGSLTGFLGRLCSAHNFGLESLAIWHDEVARISAPAAMTREQWVEAEDYVAYLARQLAENNPRTGNLAWAMFHYVVHMRCLKTVDFLCDVDPALGNLQVVLHVVLRGVCAVLTADEQSRVLADRPVASGTVDLLVDKARALADGEVRAHAFRQAQADPTPLHRQVLHYTVLAISRLDLRRSPQLHAFYRAQLAMVADLFAPQSAHPATQPYPSVLARELLETVGPSG</sequence>
<dbReference type="EMBL" id="JANBUJ010001662">
    <property type="protein sequence ID" value="KAJ2766562.1"/>
    <property type="molecule type" value="Genomic_DNA"/>
</dbReference>
<keyword evidence="2" id="KW-1185">Reference proteome</keyword>
<dbReference type="Proteomes" id="UP001140234">
    <property type="component" value="Unassembled WGS sequence"/>
</dbReference>
<name>A0ACC1JSE7_9FUNG</name>
<protein>
    <submittedName>
        <fullName evidence="1">Uncharacterized protein</fullName>
    </submittedName>
</protein>
<organism evidence="1 2">
    <name type="scientific">Coemansia nantahalensis</name>
    <dbReference type="NCBI Taxonomy" id="2789366"/>
    <lineage>
        <taxon>Eukaryota</taxon>
        <taxon>Fungi</taxon>
        <taxon>Fungi incertae sedis</taxon>
        <taxon>Zoopagomycota</taxon>
        <taxon>Kickxellomycotina</taxon>
        <taxon>Kickxellomycetes</taxon>
        <taxon>Kickxellales</taxon>
        <taxon>Kickxellaceae</taxon>
        <taxon>Coemansia</taxon>
    </lineage>
</organism>